<dbReference type="Pfam" id="PF07291">
    <property type="entry name" value="MauE"/>
    <property type="match status" value="1"/>
</dbReference>
<feature type="transmembrane region" description="Helical" evidence="5">
    <location>
        <begin position="140"/>
        <end position="162"/>
    </location>
</feature>
<dbReference type="AlphaFoldDB" id="A0A7K2IX21"/>
<keyword evidence="4 5" id="KW-0472">Membrane</keyword>
<feature type="transmembrane region" description="Helical" evidence="5">
    <location>
        <begin position="75"/>
        <end position="93"/>
    </location>
</feature>
<sequence length="197" mass="19905">MMTEIVALAAQYALFLIFLAAWVGKIKGPGRFSGFATVISRLTGWSPPTARAVGVTVVAGEVLACLLLISPLTAVAGAVVALTLLSAFTGVAVKALWSGIRSECSCFGGSDSAIGYAMIVRNLLLIALALPPLVVRADLAALSATGVVAVALGALAIALLLIGFYDPLARRATAAIIATRRATRPRAGTAGGGDDVG</sequence>
<name>A0A7K2IX21_9ACTN</name>
<dbReference type="InterPro" id="IPR009908">
    <property type="entry name" value="Methylamine_util_MauE"/>
</dbReference>
<feature type="transmembrane region" description="Helical" evidence="5">
    <location>
        <begin position="50"/>
        <end position="69"/>
    </location>
</feature>
<reference evidence="7 8" key="1">
    <citation type="journal article" date="2019" name="Nat. Commun.">
        <title>The antimicrobial potential of Streptomyces from insect microbiomes.</title>
        <authorList>
            <person name="Chevrette M.G."/>
            <person name="Carlson C.M."/>
            <person name="Ortega H.E."/>
            <person name="Thomas C."/>
            <person name="Ananiev G.E."/>
            <person name="Barns K.J."/>
            <person name="Book A.J."/>
            <person name="Cagnazzo J."/>
            <person name="Carlos C."/>
            <person name="Flanigan W."/>
            <person name="Grubbs K.J."/>
            <person name="Horn H.A."/>
            <person name="Hoffmann F.M."/>
            <person name="Klassen J.L."/>
            <person name="Knack J.J."/>
            <person name="Lewin G.R."/>
            <person name="McDonald B.R."/>
            <person name="Muller L."/>
            <person name="Melo W.G.P."/>
            <person name="Pinto-Tomas A.A."/>
            <person name="Schmitz A."/>
            <person name="Wendt-Pienkowski E."/>
            <person name="Wildman S."/>
            <person name="Zhao M."/>
            <person name="Zhang F."/>
            <person name="Bugni T.S."/>
            <person name="Andes D.R."/>
            <person name="Pupo M.T."/>
            <person name="Currie C.R."/>
        </authorList>
    </citation>
    <scope>NUCLEOTIDE SEQUENCE [LARGE SCALE GENOMIC DNA]</scope>
    <source>
        <strain evidence="7 8">SID5840</strain>
    </source>
</reference>
<dbReference type="GO" id="GO:0030416">
    <property type="term" value="P:methylamine metabolic process"/>
    <property type="evidence" value="ECO:0007669"/>
    <property type="project" value="InterPro"/>
</dbReference>
<evidence type="ECO:0000256" key="3">
    <source>
        <dbReference type="ARBA" id="ARBA00022989"/>
    </source>
</evidence>
<accession>A0A7K2IX21</accession>
<evidence type="ECO:0000256" key="1">
    <source>
        <dbReference type="ARBA" id="ARBA00004141"/>
    </source>
</evidence>
<feature type="transmembrane region" description="Helical" evidence="5">
    <location>
        <begin position="113"/>
        <end position="134"/>
    </location>
</feature>
<organism evidence="7 8">
    <name type="scientific">Nocardiopsis alba</name>
    <dbReference type="NCBI Taxonomy" id="53437"/>
    <lineage>
        <taxon>Bacteria</taxon>
        <taxon>Bacillati</taxon>
        <taxon>Actinomycetota</taxon>
        <taxon>Actinomycetes</taxon>
        <taxon>Streptosporangiales</taxon>
        <taxon>Nocardiopsidaceae</taxon>
        <taxon>Nocardiopsis</taxon>
    </lineage>
</organism>
<keyword evidence="2 5" id="KW-0812">Transmembrane</keyword>
<dbReference type="UniPathway" id="UPA00895"/>
<feature type="transmembrane region" description="Helical" evidence="5">
    <location>
        <begin position="6"/>
        <end position="24"/>
    </location>
</feature>
<dbReference type="GO" id="GO:0016020">
    <property type="term" value="C:membrane"/>
    <property type="evidence" value="ECO:0007669"/>
    <property type="project" value="UniProtKB-SubCell"/>
</dbReference>
<feature type="domain" description="Methylamine utilisation protein MauE" evidence="6">
    <location>
        <begin position="4"/>
        <end position="130"/>
    </location>
</feature>
<comment type="subcellular location">
    <subcellularLocation>
        <location evidence="1">Membrane</location>
        <topology evidence="1">Multi-pass membrane protein</topology>
    </subcellularLocation>
</comment>
<comment type="caution">
    <text evidence="7">The sequence shown here is derived from an EMBL/GenBank/DDBJ whole genome shotgun (WGS) entry which is preliminary data.</text>
</comment>
<evidence type="ECO:0000259" key="6">
    <source>
        <dbReference type="Pfam" id="PF07291"/>
    </source>
</evidence>
<evidence type="ECO:0000256" key="4">
    <source>
        <dbReference type="ARBA" id="ARBA00023136"/>
    </source>
</evidence>
<evidence type="ECO:0000256" key="2">
    <source>
        <dbReference type="ARBA" id="ARBA00022692"/>
    </source>
</evidence>
<keyword evidence="3 5" id="KW-1133">Transmembrane helix</keyword>
<dbReference type="RefSeq" id="WP_161111501.1">
    <property type="nucleotide sequence ID" value="NZ_WWHY01000001.1"/>
</dbReference>
<gene>
    <name evidence="7" type="ORF">GTW20_19305</name>
</gene>
<evidence type="ECO:0000313" key="8">
    <source>
        <dbReference type="Proteomes" id="UP000467124"/>
    </source>
</evidence>
<protein>
    <recommendedName>
        <fullName evidence="6">Methylamine utilisation protein MauE domain-containing protein</fullName>
    </recommendedName>
</protein>
<dbReference type="Proteomes" id="UP000467124">
    <property type="component" value="Unassembled WGS sequence"/>
</dbReference>
<dbReference type="EMBL" id="WWHY01000001">
    <property type="protein sequence ID" value="MYR34335.1"/>
    <property type="molecule type" value="Genomic_DNA"/>
</dbReference>
<proteinExistence type="predicted"/>
<evidence type="ECO:0000313" key="7">
    <source>
        <dbReference type="EMBL" id="MYR34335.1"/>
    </source>
</evidence>
<evidence type="ECO:0000256" key="5">
    <source>
        <dbReference type="SAM" id="Phobius"/>
    </source>
</evidence>